<dbReference type="InterPro" id="IPR036286">
    <property type="entry name" value="LexA/Signal_pep-like_sf"/>
</dbReference>
<keyword evidence="3" id="KW-0804">Transcription</keyword>
<organism evidence="5 6">
    <name type="scientific">Acidithiobacillus ferrivorans</name>
    <dbReference type="NCBI Taxonomy" id="160808"/>
    <lineage>
        <taxon>Bacteria</taxon>
        <taxon>Pseudomonadati</taxon>
        <taxon>Pseudomonadota</taxon>
        <taxon>Acidithiobacillia</taxon>
        <taxon>Acidithiobacillales</taxon>
        <taxon>Acidithiobacillaceae</taxon>
        <taxon>Acidithiobacillus</taxon>
    </lineage>
</organism>
<dbReference type="RefSeq" id="WP_198660096.1">
    <property type="nucleotide sequence ID" value="NZ_CP059488.1"/>
</dbReference>
<evidence type="ECO:0000256" key="1">
    <source>
        <dbReference type="ARBA" id="ARBA00023015"/>
    </source>
</evidence>
<name>A0A7T4WC91_9PROT</name>
<dbReference type="InterPro" id="IPR015927">
    <property type="entry name" value="Peptidase_S24_S26A/B/C"/>
</dbReference>
<reference evidence="5 6" key="1">
    <citation type="submission" date="2020-07" db="EMBL/GenBank/DDBJ databases">
        <title>Complete genome sequence analysis of Acidithiobacillus ferrivorans XJFY6S-08 reveals extreme environmental adaptation to alpine acid mine drainage.</title>
        <authorList>
            <person name="Yan L."/>
            <person name="Ni Y."/>
        </authorList>
    </citation>
    <scope>NUCLEOTIDE SEQUENCE [LARGE SCALE GENOMIC DNA]</scope>
    <source>
        <strain evidence="5 6">XJFY6S-08</strain>
    </source>
</reference>
<dbReference type="PANTHER" id="PTHR40661">
    <property type="match status" value="1"/>
</dbReference>
<keyword evidence="2" id="KW-0238">DNA-binding</keyword>
<evidence type="ECO:0000256" key="3">
    <source>
        <dbReference type="ARBA" id="ARBA00023163"/>
    </source>
</evidence>
<evidence type="ECO:0000313" key="6">
    <source>
        <dbReference type="Proteomes" id="UP000595420"/>
    </source>
</evidence>
<dbReference type="AlphaFoldDB" id="A0A7T4WC91"/>
<accession>A0A7T4WC91</accession>
<gene>
    <name evidence="5" type="ORF">H2515_10805</name>
</gene>
<dbReference type="GO" id="GO:0003677">
    <property type="term" value="F:DNA binding"/>
    <property type="evidence" value="ECO:0007669"/>
    <property type="project" value="UniProtKB-KW"/>
</dbReference>
<evidence type="ECO:0000313" key="5">
    <source>
        <dbReference type="EMBL" id="QQD71914.1"/>
    </source>
</evidence>
<dbReference type="Gene3D" id="2.10.109.10">
    <property type="entry name" value="Umud Fragment, subunit A"/>
    <property type="match status" value="1"/>
</dbReference>
<proteinExistence type="predicted"/>
<protein>
    <submittedName>
        <fullName evidence="5">S24 family peptidase</fullName>
    </submittedName>
</protein>
<evidence type="ECO:0000256" key="2">
    <source>
        <dbReference type="ARBA" id="ARBA00023125"/>
    </source>
</evidence>
<dbReference type="SUPFAM" id="SSF51306">
    <property type="entry name" value="LexA/Signal peptidase"/>
    <property type="match status" value="1"/>
</dbReference>
<dbReference type="Pfam" id="PF00717">
    <property type="entry name" value="Peptidase_S24"/>
    <property type="match status" value="1"/>
</dbReference>
<dbReference type="Proteomes" id="UP000595420">
    <property type="component" value="Chromosome"/>
</dbReference>
<dbReference type="CDD" id="cd06529">
    <property type="entry name" value="S24_LexA-like"/>
    <property type="match status" value="1"/>
</dbReference>
<sequence length="260" mass="28566">MLVSDLVANSYYSVMDYKENRKANLKVLVEEYGSVRDLVEAISARLGQEEAINTKYLAQVLSGFQGSKDRRPRSLGDVAAGRIEKGLGKPANWMDQDHSAPMSGTAPTLSGNAPVIAWSDAEGPPPGMVTVPRLRMSLSMGTGKIMFETEEHEEGNAFRADWLASMCLKPGSCFMAKVEGASMEPKLEEGESVLIDRAQTLIIDRKIYAISYDGKIYCKRLFKAGIEVIMRSDNSEFPEIRAAAEEVQIIGRVVWHAGSL</sequence>
<feature type="domain" description="Peptidase S24/S26A/S26B/S26C" evidence="4">
    <location>
        <begin position="148"/>
        <end position="254"/>
    </location>
</feature>
<dbReference type="PANTHER" id="PTHR40661:SF3">
    <property type="entry name" value="FELS-1 PROPHAGE TRANSCRIPTIONAL REGULATOR"/>
    <property type="match status" value="1"/>
</dbReference>
<dbReference type="EMBL" id="CP059488">
    <property type="protein sequence ID" value="QQD71914.1"/>
    <property type="molecule type" value="Genomic_DNA"/>
</dbReference>
<dbReference type="InterPro" id="IPR039418">
    <property type="entry name" value="LexA-like"/>
</dbReference>
<evidence type="ECO:0000259" key="4">
    <source>
        <dbReference type="Pfam" id="PF00717"/>
    </source>
</evidence>
<keyword evidence="1" id="KW-0805">Transcription regulation</keyword>